<sequence length="286" mass="29966">MRAGTAVLKGYTAVGITLPARFGDPPCGRGSITDSDVMEILLALRKEDVEGDFYTAAFQHAIDNNDIERFDALCYLAGGKPVMLEDVSAASFCIGDAIEEHVIDEYLQCCLPADARFKVCKVSGALHINTFKVHDNAPAVPTPPAAPIASLSVVSDGGMYPVSMLHAHEPDVSFMDRIADGFGFSDPGPPLAMHCLGPAVSLDAVSVVGEESEDDDDGLPPPRQALGCGKPPLGFGHSALTSMALTGDEVGGVRLHSVIPAFLGSVIVASGDGMSLICLHFEMLRA</sequence>
<gene>
    <name evidence="1" type="ORF">CYMTET_23664</name>
</gene>
<dbReference type="AlphaFoldDB" id="A0AAE0FYV0"/>
<proteinExistence type="predicted"/>
<accession>A0AAE0FYV0</accession>
<reference evidence="1 2" key="1">
    <citation type="journal article" date="2015" name="Genome Biol. Evol.">
        <title>Comparative Genomics of a Bacterivorous Green Alga Reveals Evolutionary Causalities and Consequences of Phago-Mixotrophic Mode of Nutrition.</title>
        <authorList>
            <person name="Burns J.A."/>
            <person name="Paasch A."/>
            <person name="Narechania A."/>
            <person name="Kim E."/>
        </authorList>
    </citation>
    <scope>NUCLEOTIDE SEQUENCE [LARGE SCALE GENOMIC DNA]</scope>
    <source>
        <strain evidence="1 2">PLY_AMNH</strain>
    </source>
</reference>
<evidence type="ECO:0000313" key="2">
    <source>
        <dbReference type="Proteomes" id="UP001190700"/>
    </source>
</evidence>
<dbReference type="Proteomes" id="UP001190700">
    <property type="component" value="Unassembled WGS sequence"/>
</dbReference>
<dbReference type="EMBL" id="LGRX02012187">
    <property type="protein sequence ID" value="KAK3267801.1"/>
    <property type="molecule type" value="Genomic_DNA"/>
</dbReference>
<keyword evidence="2" id="KW-1185">Reference proteome</keyword>
<organism evidence="1 2">
    <name type="scientific">Cymbomonas tetramitiformis</name>
    <dbReference type="NCBI Taxonomy" id="36881"/>
    <lineage>
        <taxon>Eukaryota</taxon>
        <taxon>Viridiplantae</taxon>
        <taxon>Chlorophyta</taxon>
        <taxon>Pyramimonadophyceae</taxon>
        <taxon>Pyramimonadales</taxon>
        <taxon>Pyramimonadaceae</taxon>
        <taxon>Cymbomonas</taxon>
    </lineage>
</organism>
<evidence type="ECO:0000313" key="1">
    <source>
        <dbReference type="EMBL" id="KAK3267801.1"/>
    </source>
</evidence>
<comment type="caution">
    <text evidence="1">The sequence shown here is derived from an EMBL/GenBank/DDBJ whole genome shotgun (WGS) entry which is preliminary data.</text>
</comment>
<protein>
    <submittedName>
        <fullName evidence="1">Uncharacterized protein</fullName>
    </submittedName>
</protein>
<name>A0AAE0FYV0_9CHLO</name>